<proteinExistence type="predicted"/>
<accession>A0ABY4C7B7</accession>
<organism evidence="1 2">
    <name type="scientific">Agromyces larvae</name>
    <dbReference type="NCBI Taxonomy" id="2929802"/>
    <lineage>
        <taxon>Bacteria</taxon>
        <taxon>Bacillati</taxon>
        <taxon>Actinomycetota</taxon>
        <taxon>Actinomycetes</taxon>
        <taxon>Micrococcales</taxon>
        <taxon>Microbacteriaceae</taxon>
        <taxon>Agromyces</taxon>
    </lineage>
</organism>
<dbReference type="EMBL" id="CP094528">
    <property type="protein sequence ID" value="UOE45898.1"/>
    <property type="molecule type" value="Genomic_DNA"/>
</dbReference>
<keyword evidence="2" id="KW-1185">Reference proteome</keyword>
<reference evidence="1 2" key="1">
    <citation type="submission" date="2022-03" db="EMBL/GenBank/DDBJ databases">
        <title>Mucilaginibacter sp. isolated from the gut of Protaetia brevitarsis seulensis larvae.</title>
        <authorList>
            <person name="Won M."/>
            <person name="Kim S.-J."/>
            <person name="Kwon S.-W."/>
        </authorList>
    </citation>
    <scope>NUCLEOTIDE SEQUENCE [LARGE SCALE GENOMIC DNA]</scope>
    <source>
        <strain evidence="1 2">CFWR-12</strain>
    </source>
</reference>
<name>A0ABY4C7B7_9MICO</name>
<dbReference type="Proteomes" id="UP000832097">
    <property type="component" value="Chromosome"/>
</dbReference>
<evidence type="ECO:0000313" key="1">
    <source>
        <dbReference type="EMBL" id="UOE45898.1"/>
    </source>
</evidence>
<dbReference type="RefSeq" id="WP_243558609.1">
    <property type="nucleotide sequence ID" value="NZ_CP094528.1"/>
</dbReference>
<evidence type="ECO:0008006" key="3">
    <source>
        <dbReference type="Google" id="ProtNLM"/>
    </source>
</evidence>
<gene>
    <name evidence="1" type="ORF">MTO99_09205</name>
</gene>
<sequence length="97" mass="10587">MPPTEDETPGGIYVALGRIEKGQEYTNKALDEVKAEVGGVVKVLGEHAVQIGALRAWKESVERTLEERKPQRIPWTAIGAFVIAAVALFRDLFPIGS</sequence>
<protein>
    <recommendedName>
        <fullName evidence="3">DUF3618 domain-containing protein</fullName>
    </recommendedName>
</protein>
<evidence type="ECO:0000313" key="2">
    <source>
        <dbReference type="Proteomes" id="UP000832097"/>
    </source>
</evidence>